<evidence type="ECO:0000313" key="6">
    <source>
        <dbReference type="Proteomes" id="UP000007264"/>
    </source>
</evidence>
<feature type="domain" description="HhH-GPD" evidence="4">
    <location>
        <begin position="151"/>
        <end position="305"/>
    </location>
</feature>
<name>I0YUU2_COCSC</name>
<dbReference type="GO" id="GO:0006285">
    <property type="term" value="P:base-excision repair, AP site formation"/>
    <property type="evidence" value="ECO:0007669"/>
    <property type="project" value="TreeGrafter"/>
</dbReference>
<dbReference type="EMBL" id="AGSI01000010">
    <property type="protein sequence ID" value="EIE22161.1"/>
    <property type="molecule type" value="Genomic_DNA"/>
</dbReference>
<proteinExistence type="inferred from homology"/>
<dbReference type="eggNOG" id="ENOG502QUBQ">
    <property type="taxonomic scope" value="Eukaryota"/>
</dbReference>
<keyword evidence="6" id="KW-1185">Reference proteome</keyword>
<dbReference type="GeneID" id="17040147"/>
<organism evidence="5 6">
    <name type="scientific">Coccomyxa subellipsoidea (strain C-169)</name>
    <name type="common">Green microalga</name>
    <dbReference type="NCBI Taxonomy" id="574566"/>
    <lineage>
        <taxon>Eukaryota</taxon>
        <taxon>Viridiplantae</taxon>
        <taxon>Chlorophyta</taxon>
        <taxon>core chlorophytes</taxon>
        <taxon>Trebouxiophyceae</taxon>
        <taxon>Trebouxiophyceae incertae sedis</taxon>
        <taxon>Coccomyxaceae</taxon>
        <taxon>Coccomyxa</taxon>
        <taxon>Coccomyxa subellipsoidea</taxon>
    </lineage>
</organism>
<dbReference type="InterPro" id="IPR052054">
    <property type="entry name" value="Oxidative_DNA_repair_enzyme"/>
</dbReference>
<dbReference type="GO" id="GO:0034039">
    <property type="term" value="F:8-oxo-7,8-dihydroguanine DNA N-glycosylase activity"/>
    <property type="evidence" value="ECO:0007669"/>
    <property type="project" value="TreeGrafter"/>
</dbReference>
<dbReference type="PANTHER" id="PTHR10242:SF4">
    <property type="entry name" value="OS07G0657600 PROTEIN"/>
    <property type="match status" value="1"/>
</dbReference>
<evidence type="ECO:0000256" key="3">
    <source>
        <dbReference type="ARBA" id="ARBA00044632"/>
    </source>
</evidence>
<comment type="similarity">
    <text evidence="1">Belongs to the type-1 OGG1 family.</text>
</comment>
<comment type="catalytic activity">
    <reaction evidence="3">
        <text>2'-deoxyribonucleotide-(2'-deoxyribose 5'-phosphate)-2'-deoxyribonucleotide-DNA = a 3'-end 2'-deoxyribonucleotide-(2,3-dehydro-2,3-deoxyribose 5'-phosphate)-DNA + a 5'-end 5'-phospho-2'-deoxyribonucleoside-DNA + H(+)</text>
        <dbReference type="Rhea" id="RHEA:66592"/>
        <dbReference type="Rhea" id="RHEA-COMP:13180"/>
        <dbReference type="Rhea" id="RHEA-COMP:16897"/>
        <dbReference type="Rhea" id="RHEA-COMP:17067"/>
        <dbReference type="ChEBI" id="CHEBI:15378"/>
        <dbReference type="ChEBI" id="CHEBI:136412"/>
        <dbReference type="ChEBI" id="CHEBI:157695"/>
        <dbReference type="ChEBI" id="CHEBI:167181"/>
        <dbReference type="EC" id="4.2.99.18"/>
    </reaction>
</comment>
<evidence type="ECO:0000256" key="1">
    <source>
        <dbReference type="ARBA" id="ARBA00010679"/>
    </source>
</evidence>
<accession>I0YUU2</accession>
<sequence>MASVGCRSTACHIVKVPAPTGFDLATAVSSYGFFMLAPNRWVKAVSSVPGSQPAFERPLRTADDTAVPVRITQSILEDGSELSVAVETTDPLSTSDEQHLQSQVVRMLSLAPADVEVVAALQRMHAEAKAASFGHMFRSPTLWEDMVKSITLCNCGWGRTISMNAALCSEIGGGAFPTPAQVAAAGVEALQSRCGVGYRGKTIHGLAQQFLDGTVSGLALEEPGMDASALYKKLLPLSGMGPFTAANVLQLLGHFERIPADTETARHLKHRHKLSGLSPRTLQEAAQKVYEKYAPYQFLVYWFELRQGYEDLFGSLADMDPDDYAKATGHIMRAGAAAAASGAAVAKGPEIPQLAAAVAAETSNTVAPIDVIIIPLSEGNGGERKAKGVREREVKLLQTRLQGEMV</sequence>
<dbReference type="KEGG" id="csl:COCSUDRAFT_47770"/>
<dbReference type="Gene3D" id="1.10.340.30">
    <property type="entry name" value="Hypothetical protein, domain 2"/>
    <property type="match status" value="1"/>
</dbReference>
<dbReference type="Proteomes" id="UP000007264">
    <property type="component" value="Unassembled WGS sequence"/>
</dbReference>
<dbReference type="Pfam" id="PF00730">
    <property type="entry name" value="HhH-GPD"/>
    <property type="match status" value="1"/>
</dbReference>
<evidence type="ECO:0000256" key="2">
    <source>
        <dbReference type="ARBA" id="ARBA00012720"/>
    </source>
</evidence>
<protein>
    <recommendedName>
        <fullName evidence="2">DNA-(apurinic or apyrimidinic site) lyase</fullName>
        <ecNumber evidence="2">4.2.99.18</ecNumber>
    </recommendedName>
</protein>
<dbReference type="GO" id="GO:0140078">
    <property type="term" value="F:class I DNA-(apurinic or apyrimidinic site) endonuclease activity"/>
    <property type="evidence" value="ECO:0007669"/>
    <property type="project" value="UniProtKB-EC"/>
</dbReference>
<gene>
    <name evidence="5" type="ORF">COCSUDRAFT_47770</name>
</gene>
<dbReference type="GO" id="GO:0005634">
    <property type="term" value="C:nucleus"/>
    <property type="evidence" value="ECO:0007669"/>
    <property type="project" value="TreeGrafter"/>
</dbReference>
<dbReference type="AlphaFoldDB" id="I0YUU2"/>
<dbReference type="EC" id="4.2.99.18" evidence="2"/>
<dbReference type="CDD" id="cd00056">
    <property type="entry name" value="ENDO3c"/>
    <property type="match status" value="1"/>
</dbReference>
<dbReference type="InterPro" id="IPR011257">
    <property type="entry name" value="DNA_glycosylase"/>
</dbReference>
<dbReference type="STRING" id="574566.I0YUU2"/>
<dbReference type="RefSeq" id="XP_005646705.1">
    <property type="nucleotide sequence ID" value="XM_005646648.1"/>
</dbReference>
<dbReference type="SUPFAM" id="SSF48150">
    <property type="entry name" value="DNA-glycosylase"/>
    <property type="match status" value="1"/>
</dbReference>
<dbReference type="InterPro" id="IPR003265">
    <property type="entry name" value="HhH-GPD_domain"/>
</dbReference>
<dbReference type="SMART" id="SM00478">
    <property type="entry name" value="ENDO3c"/>
    <property type="match status" value="1"/>
</dbReference>
<reference evidence="5 6" key="1">
    <citation type="journal article" date="2012" name="Genome Biol.">
        <title>The genome of the polar eukaryotic microalga coccomyxa subellipsoidea reveals traits of cold adaptation.</title>
        <authorList>
            <person name="Blanc G."/>
            <person name="Agarkova I."/>
            <person name="Grimwood J."/>
            <person name="Kuo A."/>
            <person name="Brueggeman A."/>
            <person name="Dunigan D."/>
            <person name="Gurnon J."/>
            <person name="Ladunga I."/>
            <person name="Lindquist E."/>
            <person name="Lucas S."/>
            <person name="Pangilinan J."/>
            <person name="Proschold T."/>
            <person name="Salamov A."/>
            <person name="Schmutz J."/>
            <person name="Weeks D."/>
            <person name="Yamada T."/>
            <person name="Claverie J.M."/>
            <person name="Grigoriev I."/>
            <person name="Van Etten J."/>
            <person name="Lomsadze A."/>
            <person name="Borodovsky M."/>
        </authorList>
    </citation>
    <scope>NUCLEOTIDE SEQUENCE [LARGE SCALE GENOMIC DNA]</scope>
    <source>
        <strain evidence="5 6">C-169</strain>
    </source>
</reference>
<dbReference type="PANTHER" id="PTHR10242">
    <property type="entry name" value="8-OXOGUANINE DNA GLYCOSYLASE"/>
    <property type="match status" value="1"/>
</dbReference>
<evidence type="ECO:0000313" key="5">
    <source>
        <dbReference type="EMBL" id="EIE22161.1"/>
    </source>
</evidence>
<evidence type="ECO:0000259" key="4">
    <source>
        <dbReference type="SMART" id="SM00478"/>
    </source>
</evidence>
<dbReference type="OrthoDB" id="4951845at2759"/>
<comment type="caution">
    <text evidence="5">The sequence shown here is derived from an EMBL/GenBank/DDBJ whole genome shotgun (WGS) entry which is preliminary data.</text>
</comment>